<gene>
    <name evidence="8" type="primary">fecA</name>
    <name evidence="8" type="ORF">GCM10007894_14950</name>
</gene>
<dbReference type="InterPro" id="IPR000531">
    <property type="entry name" value="Beta-barrel_TonB"/>
</dbReference>
<evidence type="ECO:0000256" key="3">
    <source>
        <dbReference type="ARBA" id="ARBA00023237"/>
    </source>
</evidence>
<feature type="chain" id="PRO_5041424701" evidence="5">
    <location>
        <begin position="30"/>
        <end position="992"/>
    </location>
</feature>
<evidence type="ECO:0000313" key="9">
    <source>
        <dbReference type="Proteomes" id="UP001157439"/>
    </source>
</evidence>
<proteinExistence type="inferred from homology"/>
<name>A0AA37TN75_9GAMM</name>
<comment type="caution">
    <text evidence="8">The sequence shown here is derived from an EMBL/GenBank/DDBJ whole genome shotgun (WGS) entry which is preliminary data.</text>
</comment>
<dbReference type="InterPro" id="IPR037066">
    <property type="entry name" value="Plug_dom_sf"/>
</dbReference>
<dbReference type="AlphaFoldDB" id="A0AA37TN75"/>
<dbReference type="InterPro" id="IPR012910">
    <property type="entry name" value="Plug_dom"/>
</dbReference>
<protein>
    <submittedName>
        <fullName evidence="8">TonB-dependent receptor</fullName>
    </submittedName>
</protein>
<dbReference type="Gene3D" id="2.40.170.20">
    <property type="entry name" value="TonB-dependent receptor, beta-barrel domain"/>
    <property type="match status" value="1"/>
</dbReference>
<keyword evidence="4" id="KW-0798">TonB box</keyword>
<feature type="domain" description="TonB-dependent receptor plug" evidence="7">
    <location>
        <begin position="57"/>
        <end position="167"/>
    </location>
</feature>
<organism evidence="8 9">
    <name type="scientific">Paraferrimonas haliotis</name>
    <dbReference type="NCBI Taxonomy" id="2013866"/>
    <lineage>
        <taxon>Bacteria</taxon>
        <taxon>Pseudomonadati</taxon>
        <taxon>Pseudomonadota</taxon>
        <taxon>Gammaproteobacteria</taxon>
        <taxon>Alteromonadales</taxon>
        <taxon>Ferrimonadaceae</taxon>
        <taxon>Paraferrimonas</taxon>
    </lineage>
</organism>
<dbReference type="InterPro" id="IPR036942">
    <property type="entry name" value="Beta-barrel_TonB_sf"/>
</dbReference>
<evidence type="ECO:0000256" key="1">
    <source>
        <dbReference type="ARBA" id="ARBA00004442"/>
    </source>
</evidence>
<evidence type="ECO:0000313" key="8">
    <source>
        <dbReference type="EMBL" id="GLS83518.1"/>
    </source>
</evidence>
<dbReference type="EMBL" id="BSPO01000002">
    <property type="protein sequence ID" value="GLS83518.1"/>
    <property type="molecule type" value="Genomic_DNA"/>
</dbReference>
<keyword evidence="3" id="KW-0998">Cell outer membrane</keyword>
<dbReference type="Proteomes" id="UP001157439">
    <property type="component" value="Unassembled WGS sequence"/>
</dbReference>
<keyword evidence="8" id="KW-0675">Receptor</keyword>
<dbReference type="InterPro" id="IPR010104">
    <property type="entry name" value="TonB_rcpt_bac"/>
</dbReference>
<evidence type="ECO:0000256" key="2">
    <source>
        <dbReference type="ARBA" id="ARBA00023136"/>
    </source>
</evidence>
<dbReference type="PANTHER" id="PTHR40980">
    <property type="entry name" value="PLUG DOMAIN-CONTAINING PROTEIN"/>
    <property type="match status" value="1"/>
</dbReference>
<sequence length="992" mass="108901">MSNKPFAKTKLAASLSLVLGVPMGLPAFAEEAAVTEDIEVVQVKGVRSSIKESTRLKRDAVGVVDAISAEDIGKFPDTNLAEALQRITGVSIDRSNGEGSKVTVRGFGPDYNMVTVNGRTMPASSLPAGGGTPNSRSFDFSNLSGDSVRTVEVYKTSKANIASGGIGSTIDITTARPLDIAGPGFQGSVAAKALYDTTNRVGDDVTPELSGIASWVNNDASLGATVSLNYQKRDSSAAGAYVNQWRTSPFDGTIPQAADDINLTNPPAMGQLYSMPSDLRYTIADRERERTNALVSLQFAPTNDLVATLEYMHSQQDLFEARAEQSIWMDTYKSDLTFDDNAVKTPIHYREERREQLPRDIGLALQELNQTNKNDSFGLNITYQLTDSFSMMFDAHNSKAVSEPDAPYGSWLNAGLGANIVNAQEVDFTRDLPGMFIDFDDCRRTNLNCNGILDQDDVGTSILDANFARQESEITQFRLEGSYELDSGSIDFGIESRSMESHSLQSLTRNTMGNWGIENPGELPDGFLTPTNFLNEFDDFDTTGSFDQAFTGSASQVGEWAAGAYGFDFAADGAFATNRTIKEDIYSGFAQFNWSNELFDRPYNLVVGLRYEKTDITSTANIDLPNAVAWEGNNDFNVRYGTQKEDFSLSADYDHWLPNIDFDIEIIDNVITRASYSTTIGRPTYDQLSSAATVSGPGAPTLIPGAAPATASTGNPALIPLESDNFDVSAEWYFDDTSYVSAGYYLKKVSNFIGIAPQTQNFYDLRDATAGPRAQAALAELQARGLPITDSNLFQMTAAMENNVDFDSMSYEEFEAMYDILPDSSDPLMDFLAQVPTNNKKATIDGFEFAVQHFFGETGFGFQANYTTVDGDVDFDVNADPGTTQFALVGLSDTANVILMYEIESFSARIAYNWRDKFLNSPARYNNEPSFTEAYQQFDFNVAYNFNESLSIFLEGINVTEENSRQHGRYAAQLWQVEELGARYHLGARYSF</sequence>
<keyword evidence="5" id="KW-0732">Signal</keyword>
<evidence type="ECO:0000259" key="7">
    <source>
        <dbReference type="Pfam" id="PF07715"/>
    </source>
</evidence>
<dbReference type="Pfam" id="PF07715">
    <property type="entry name" value="Plug"/>
    <property type="match status" value="1"/>
</dbReference>
<reference evidence="8 9" key="1">
    <citation type="journal article" date="2014" name="Int. J. Syst. Evol. Microbiol.">
        <title>Complete genome sequence of Corynebacterium casei LMG S-19264T (=DSM 44701T), isolated from a smear-ripened cheese.</title>
        <authorList>
            <consortium name="US DOE Joint Genome Institute (JGI-PGF)"/>
            <person name="Walter F."/>
            <person name="Albersmeier A."/>
            <person name="Kalinowski J."/>
            <person name="Ruckert C."/>
        </authorList>
    </citation>
    <scope>NUCLEOTIDE SEQUENCE [LARGE SCALE GENOMIC DNA]</scope>
    <source>
        <strain evidence="8 9">NBRC 112785</strain>
    </source>
</reference>
<dbReference type="NCBIfam" id="TIGR01782">
    <property type="entry name" value="TonB-Xanth-Caul"/>
    <property type="match status" value="1"/>
</dbReference>
<evidence type="ECO:0000256" key="5">
    <source>
        <dbReference type="SAM" id="SignalP"/>
    </source>
</evidence>
<evidence type="ECO:0000256" key="4">
    <source>
        <dbReference type="RuleBase" id="RU003357"/>
    </source>
</evidence>
<dbReference type="GO" id="GO:0009279">
    <property type="term" value="C:cell outer membrane"/>
    <property type="evidence" value="ECO:0007669"/>
    <property type="project" value="UniProtKB-SubCell"/>
</dbReference>
<dbReference type="Gene3D" id="2.170.130.10">
    <property type="entry name" value="TonB-dependent receptor, plug domain"/>
    <property type="match status" value="1"/>
</dbReference>
<dbReference type="RefSeq" id="WP_095496944.1">
    <property type="nucleotide sequence ID" value="NZ_BSPO01000002.1"/>
</dbReference>
<evidence type="ECO:0000259" key="6">
    <source>
        <dbReference type="Pfam" id="PF00593"/>
    </source>
</evidence>
<dbReference type="SUPFAM" id="SSF56935">
    <property type="entry name" value="Porins"/>
    <property type="match status" value="1"/>
</dbReference>
<feature type="domain" description="TonB-dependent receptor-like beta-barrel" evidence="6">
    <location>
        <begin position="462"/>
        <end position="959"/>
    </location>
</feature>
<accession>A0AA37TN75</accession>
<dbReference type="Pfam" id="PF00593">
    <property type="entry name" value="TonB_dep_Rec_b-barrel"/>
    <property type="match status" value="1"/>
</dbReference>
<keyword evidence="9" id="KW-1185">Reference proteome</keyword>
<feature type="signal peptide" evidence="5">
    <location>
        <begin position="1"/>
        <end position="29"/>
    </location>
</feature>
<keyword evidence="2 4" id="KW-0472">Membrane</keyword>
<comment type="subcellular location">
    <subcellularLocation>
        <location evidence="1 4">Cell outer membrane</location>
    </subcellularLocation>
</comment>
<comment type="similarity">
    <text evidence="4">Belongs to the TonB-dependent receptor family.</text>
</comment>
<dbReference type="PANTHER" id="PTHR40980:SF3">
    <property type="entry name" value="TONB-DEPENDENT RECEPTOR-LIKE BETA-BARREL DOMAIN-CONTAINING PROTEIN"/>
    <property type="match status" value="1"/>
</dbReference>